<evidence type="ECO:0000259" key="1">
    <source>
        <dbReference type="PROSITE" id="PS51831"/>
    </source>
</evidence>
<dbReference type="PROSITE" id="PS51831">
    <property type="entry name" value="HD"/>
    <property type="match status" value="1"/>
</dbReference>
<protein>
    <recommendedName>
        <fullName evidence="1">HD domain-containing protein</fullName>
    </recommendedName>
</protein>
<dbReference type="PANTHER" id="PTHR11373:SF4">
    <property type="entry name" value="DEOXYNUCLEOSIDE TRIPHOSPHATE TRIPHOSPHOHYDROLASE SAMHD1"/>
    <property type="match status" value="1"/>
</dbReference>
<dbReference type="InterPro" id="IPR006674">
    <property type="entry name" value="HD_domain"/>
</dbReference>
<evidence type="ECO:0000313" key="2">
    <source>
        <dbReference type="EMBL" id="QHU15189.1"/>
    </source>
</evidence>
<proteinExistence type="predicted"/>
<reference evidence="2" key="1">
    <citation type="journal article" date="2020" name="Nature">
        <title>Giant virus diversity and host interactions through global metagenomics.</title>
        <authorList>
            <person name="Schulz F."/>
            <person name="Roux S."/>
            <person name="Paez-Espino D."/>
            <person name="Jungbluth S."/>
            <person name="Walsh D.A."/>
            <person name="Denef V.J."/>
            <person name="McMahon K.D."/>
            <person name="Konstantinidis K.T."/>
            <person name="Eloe-Fadrosh E.A."/>
            <person name="Kyrpides N.C."/>
            <person name="Woyke T."/>
        </authorList>
    </citation>
    <scope>NUCLEOTIDE SEQUENCE</scope>
    <source>
        <strain evidence="2">GVMAG-S-1102244-55</strain>
    </source>
</reference>
<accession>A0A6C0KBX8</accession>
<dbReference type="InterPro" id="IPR003607">
    <property type="entry name" value="HD/PDEase_dom"/>
</dbReference>
<dbReference type="EMBL" id="MN740852">
    <property type="protein sequence ID" value="QHU15189.1"/>
    <property type="molecule type" value="Genomic_DNA"/>
</dbReference>
<dbReference type="GO" id="GO:0005634">
    <property type="term" value="C:nucleus"/>
    <property type="evidence" value="ECO:0007669"/>
    <property type="project" value="TreeGrafter"/>
</dbReference>
<dbReference type="CDD" id="cd00077">
    <property type="entry name" value="HDc"/>
    <property type="match status" value="1"/>
</dbReference>
<dbReference type="Pfam" id="PF01966">
    <property type="entry name" value="HD"/>
    <property type="match status" value="1"/>
</dbReference>
<organism evidence="2">
    <name type="scientific">viral metagenome</name>
    <dbReference type="NCBI Taxonomy" id="1070528"/>
    <lineage>
        <taxon>unclassified sequences</taxon>
        <taxon>metagenomes</taxon>
        <taxon>organismal metagenomes</taxon>
    </lineage>
</organism>
<dbReference type="Gene3D" id="1.10.3210.10">
    <property type="entry name" value="Hypothetical protein af1432"/>
    <property type="match status" value="1"/>
</dbReference>
<name>A0A6C0KBX8_9ZZZZ</name>
<dbReference type="InterPro" id="IPR050135">
    <property type="entry name" value="dGTPase-like"/>
</dbReference>
<sequence>MSKKINCPLYGFISITPRMRCIIDTPEFKRLHNLRQLGLTYLIYPSANHTRFEHSLGVSHLAKILTTSLQKNQPELNITDNEIELIQIAGLIHDIGHGPFSHLYDYEFSPSYHHEKRGQNLLCEMIGKYNLPFTKDEINFIIDCIEPPSELERNFKYQIVSNKLCSIDVDKIDYIQRDNYHLGFGLNEKYLRLINDCRVVQFKGSLVLGWPNKLEDEVLSLFASRYRLHKKVYNHHTVKAGEYSLKKIMKKILEYDVPWNSLTDSIINMPMSDEVIQMKEAFDRREFPKLLHEDVLYEEGMGKYGNIIEQSYKQFVEKMRGKNCKLFFQKIKIGFGFKNVLKNVVYFKGNDYTGYNVEQYNTFMAPSTTSEVVFRIYVEKPYLEICRENFENILEDNIKWKEY</sequence>
<dbReference type="GO" id="GO:0008832">
    <property type="term" value="F:dGTPase activity"/>
    <property type="evidence" value="ECO:0007669"/>
    <property type="project" value="TreeGrafter"/>
</dbReference>
<dbReference type="AlphaFoldDB" id="A0A6C0KBX8"/>
<dbReference type="SUPFAM" id="SSF109604">
    <property type="entry name" value="HD-domain/PDEase-like"/>
    <property type="match status" value="1"/>
</dbReference>
<feature type="domain" description="HD" evidence="1">
    <location>
        <begin position="51"/>
        <end position="175"/>
    </location>
</feature>
<dbReference type="GO" id="GO:0006203">
    <property type="term" value="P:dGTP catabolic process"/>
    <property type="evidence" value="ECO:0007669"/>
    <property type="project" value="TreeGrafter"/>
</dbReference>
<dbReference type="SMART" id="SM00471">
    <property type="entry name" value="HDc"/>
    <property type="match status" value="1"/>
</dbReference>
<dbReference type="PANTHER" id="PTHR11373">
    <property type="entry name" value="DEOXYNUCLEOSIDE TRIPHOSPHATE TRIPHOSPHOHYDROLASE"/>
    <property type="match status" value="1"/>
</dbReference>